<feature type="region of interest" description="Disordered" evidence="11">
    <location>
        <begin position="297"/>
        <end position="345"/>
    </location>
</feature>
<evidence type="ECO:0000313" key="15">
    <source>
        <dbReference type="Proteomes" id="UP000052946"/>
    </source>
</evidence>
<keyword evidence="7" id="KW-0546">Nucleotide metabolism</keyword>
<dbReference type="Gene3D" id="3.30.460.10">
    <property type="entry name" value="Beta Polymerase, domain 2"/>
    <property type="match status" value="1"/>
</dbReference>
<evidence type="ECO:0000256" key="7">
    <source>
        <dbReference type="ARBA" id="ARBA00023080"/>
    </source>
</evidence>
<dbReference type="InterPro" id="IPR048446">
    <property type="entry name" value="DncV_C"/>
</dbReference>
<dbReference type="Pfam" id="PF21713">
    <property type="entry name" value="DncV_C"/>
    <property type="match status" value="1"/>
</dbReference>
<evidence type="ECO:0000256" key="3">
    <source>
        <dbReference type="ARBA" id="ARBA00022723"/>
    </source>
</evidence>
<dbReference type="GO" id="GO:0009117">
    <property type="term" value="P:nucleotide metabolic process"/>
    <property type="evidence" value="ECO:0007669"/>
    <property type="project" value="UniProtKB-KW"/>
</dbReference>
<gene>
    <name evidence="14" type="ORF">OPHB3_2427</name>
</gene>
<evidence type="ECO:0000259" key="12">
    <source>
        <dbReference type="Pfam" id="PF21654"/>
    </source>
</evidence>
<keyword evidence="2" id="KW-0548">Nucleotidyltransferase</keyword>
<evidence type="ECO:0000313" key="14">
    <source>
        <dbReference type="EMBL" id="GAQ18487.1"/>
    </source>
</evidence>
<dbReference type="InterPro" id="IPR048445">
    <property type="entry name" value="DncV-like_NTFase"/>
</dbReference>
<dbReference type="Proteomes" id="UP000052946">
    <property type="component" value="Unassembled WGS sequence"/>
</dbReference>
<evidence type="ECO:0000256" key="8">
    <source>
        <dbReference type="ARBA" id="ARBA00023118"/>
    </source>
</evidence>
<keyword evidence="3" id="KW-0479">Metal-binding</keyword>
<feature type="domain" description="Cyclic GMP-AMP synthase C-terminal" evidence="13">
    <location>
        <begin position="174"/>
        <end position="318"/>
    </location>
</feature>
<keyword evidence="8" id="KW-0051">Antiviral defense</keyword>
<dbReference type="InterPro" id="IPR043519">
    <property type="entry name" value="NT_sf"/>
</dbReference>
<protein>
    <recommendedName>
        <fullName evidence="9">Cyclic GMP-AMP synthase</fullName>
    </recommendedName>
</protein>
<keyword evidence="5" id="KW-0067">ATP-binding</keyword>
<proteinExistence type="predicted"/>
<dbReference type="EMBL" id="BBXV01000027">
    <property type="protein sequence ID" value="GAQ18487.1"/>
    <property type="molecule type" value="Genomic_DNA"/>
</dbReference>
<evidence type="ECO:0000256" key="9">
    <source>
        <dbReference type="ARBA" id="ARBA00044145"/>
    </source>
</evidence>
<evidence type="ECO:0000256" key="6">
    <source>
        <dbReference type="ARBA" id="ARBA00022842"/>
    </source>
</evidence>
<keyword evidence="4" id="KW-0547">Nucleotide-binding</keyword>
<evidence type="ECO:0000256" key="10">
    <source>
        <dbReference type="ARBA" id="ARBA00048304"/>
    </source>
</evidence>
<feature type="domain" description="Cyclic GMP-AMP synthase DncV-like nucleotidyltransferase" evidence="12">
    <location>
        <begin position="49"/>
        <end position="125"/>
    </location>
</feature>
<dbReference type="GO" id="GO:0051607">
    <property type="term" value="P:defense response to virus"/>
    <property type="evidence" value="ECO:0007669"/>
    <property type="project" value="UniProtKB-KW"/>
</dbReference>
<dbReference type="CDD" id="cd05400">
    <property type="entry name" value="NT_2-5OAS_ClassI-CCAase"/>
    <property type="match status" value="1"/>
</dbReference>
<dbReference type="GO" id="GO:0046872">
    <property type="term" value="F:metal ion binding"/>
    <property type="evidence" value="ECO:0007669"/>
    <property type="project" value="UniProtKB-KW"/>
</dbReference>
<dbReference type="GO" id="GO:0016779">
    <property type="term" value="F:nucleotidyltransferase activity"/>
    <property type="evidence" value="ECO:0007669"/>
    <property type="project" value="UniProtKB-KW"/>
</dbReference>
<dbReference type="Pfam" id="PF21654">
    <property type="entry name" value="DncV-like_NTFase"/>
    <property type="match status" value="1"/>
</dbReference>
<evidence type="ECO:0000256" key="1">
    <source>
        <dbReference type="ARBA" id="ARBA00022679"/>
    </source>
</evidence>
<evidence type="ECO:0000256" key="5">
    <source>
        <dbReference type="ARBA" id="ARBA00022840"/>
    </source>
</evidence>
<dbReference type="RefSeq" id="WP_058950478.1">
    <property type="nucleotide sequence ID" value="NZ_BBXV01000027.1"/>
</dbReference>
<accession>A0A0U9H6Z1</accession>
<comment type="catalytic activity">
    <reaction evidence="10">
        <text>GTP + ATP = 3',3'-cGAMP + 2 diphosphate</text>
        <dbReference type="Rhea" id="RHEA:35647"/>
        <dbReference type="ChEBI" id="CHEBI:30616"/>
        <dbReference type="ChEBI" id="CHEBI:33019"/>
        <dbReference type="ChEBI" id="CHEBI:37565"/>
        <dbReference type="ChEBI" id="CHEBI:71501"/>
    </reaction>
    <physiologicalReaction direction="left-to-right" evidence="10">
        <dbReference type="Rhea" id="RHEA:35648"/>
    </physiologicalReaction>
</comment>
<keyword evidence="1" id="KW-0808">Transferase</keyword>
<reference evidence="15" key="1">
    <citation type="submission" date="2015-07" db="EMBL/GenBank/DDBJ databases">
        <title>Draft Genome Sequence of Oceanobacillus picturae Heshi-B3 that Was Isolated from Fermented Rice Bran with Aging Salted Mackerel, Which Was Named Heshiko as Traditional Fermented Seafood in Japan.</title>
        <authorList>
            <person name="Akuzawa S."/>
            <person name="Nakagawa J."/>
            <person name="Kanekatsu T."/>
            <person name="Kanesaki Y."/>
            <person name="Suzuki T."/>
        </authorList>
    </citation>
    <scope>NUCLEOTIDE SEQUENCE [LARGE SCALE GENOMIC DNA]</scope>
    <source>
        <strain evidence="15">Heshi-B3</strain>
    </source>
</reference>
<evidence type="ECO:0000259" key="13">
    <source>
        <dbReference type="Pfam" id="PF21713"/>
    </source>
</evidence>
<sequence>MVLCIKQFNKFHDNIRLLEENEVLKEKRDIIINTIKNNLPKETSKSFTIFTQGSYAMHTGIKPLDNDYDIDVGLYFDISKEDIKPVQAKQWILNAVEGHTKDVKMKNPCITVAYAAGYHVDITVYAAENADGKVYLAKGKPTSNGEDKCWEESNPKDLIKEIRDHLSDSEDRKQFRRIIRYLKRWKDEKLIKGNGRPTGIALTSCAYNWFAVEKDVDPFSGDRTYKDLDALIALIRQMINGFSSEVERDENGELNTFYRLKVELPVEPYSDLFEKMSNKQMNTFKQKLERLLESLEEARSKEDPTDAAEILQKQFGKDFPVPPRPTTGKRATQKAVIPSSESAKK</sequence>
<dbReference type="OrthoDB" id="5569081at2"/>
<dbReference type="GO" id="GO:0005524">
    <property type="term" value="F:ATP binding"/>
    <property type="evidence" value="ECO:0007669"/>
    <property type="project" value="UniProtKB-KW"/>
</dbReference>
<evidence type="ECO:0000256" key="4">
    <source>
        <dbReference type="ARBA" id="ARBA00022741"/>
    </source>
</evidence>
<dbReference type="InterPro" id="IPR006116">
    <property type="entry name" value="NT_2-5OAS_ClassI-CCAase"/>
</dbReference>
<name>A0A0U9H6Z1_9BACI</name>
<evidence type="ECO:0000256" key="2">
    <source>
        <dbReference type="ARBA" id="ARBA00022695"/>
    </source>
</evidence>
<evidence type="ECO:0000256" key="11">
    <source>
        <dbReference type="SAM" id="MobiDB-lite"/>
    </source>
</evidence>
<comment type="caution">
    <text evidence="14">The sequence shown here is derived from an EMBL/GenBank/DDBJ whole genome shotgun (WGS) entry which is preliminary data.</text>
</comment>
<organism evidence="14 15">
    <name type="scientific">Oceanobacillus picturae</name>
    <dbReference type="NCBI Taxonomy" id="171693"/>
    <lineage>
        <taxon>Bacteria</taxon>
        <taxon>Bacillati</taxon>
        <taxon>Bacillota</taxon>
        <taxon>Bacilli</taxon>
        <taxon>Bacillales</taxon>
        <taxon>Bacillaceae</taxon>
        <taxon>Oceanobacillus</taxon>
    </lineage>
</organism>
<reference evidence="14 15" key="2">
    <citation type="journal article" date="2016" name="Genome Announc.">
        <title>Draft Genome Sequence of Oceanobacillus picturae Heshi-B3, Isolated from Fermented Rice Bran in a Traditional Japanese Seafood Dish.</title>
        <authorList>
            <person name="Akuzawa S."/>
            <person name="Nagaoka J."/>
            <person name="Kanekatsu M."/>
            <person name="Kanesaki Y."/>
            <person name="Suzuki T."/>
        </authorList>
    </citation>
    <scope>NUCLEOTIDE SEQUENCE [LARGE SCALE GENOMIC DNA]</scope>
    <source>
        <strain evidence="14 15">Heshi-B3</strain>
    </source>
</reference>
<dbReference type="AlphaFoldDB" id="A0A0U9H6Z1"/>
<keyword evidence="6" id="KW-0460">Magnesium</keyword>